<accession>U6GU67</accession>
<dbReference type="AlphaFoldDB" id="U6GU67"/>
<dbReference type="EMBL" id="HG692539">
    <property type="protein sequence ID" value="CDI83087.1"/>
    <property type="molecule type" value="Genomic_DNA"/>
</dbReference>
<feature type="compositionally biased region" description="Low complexity" evidence="1">
    <location>
        <begin position="342"/>
        <end position="352"/>
    </location>
</feature>
<proteinExistence type="predicted"/>
<keyword evidence="2" id="KW-0472">Membrane</keyword>
<protein>
    <submittedName>
        <fullName evidence="3">Uncharacterized protein</fullName>
    </submittedName>
</protein>
<reference evidence="3" key="1">
    <citation type="submission" date="2013-10" db="EMBL/GenBank/DDBJ databases">
        <title>Genomic analysis of the causative agents of coccidiosis in chickens.</title>
        <authorList>
            <person name="Reid A.J."/>
            <person name="Blake D."/>
            <person name="Billington K."/>
            <person name="Browne H."/>
            <person name="Dunn M."/>
            <person name="Hung S."/>
            <person name="Kawahara F."/>
            <person name="Miranda-Saavedra D."/>
            <person name="Mourier T."/>
            <person name="Nagra H."/>
            <person name="Otto T.D."/>
            <person name="Rawlings N."/>
            <person name="Sanchez A."/>
            <person name="Sanders M."/>
            <person name="Subramaniam C."/>
            <person name="Tay Y."/>
            <person name="Dear P."/>
            <person name="Doerig C."/>
            <person name="Gruber A."/>
            <person name="Parkinson J."/>
            <person name="Shirley M."/>
            <person name="Wan K.L."/>
            <person name="Berriman M."/>
            <person name="Tomley F."/>
            <person name="Pain A."/>
        </authorList>
    </citation>
    <scope>NUCLEOTIDE SEQUENCE [LARGE SCALE GENOMIC DNA]</scope>
    <source>
        <strain evidence="3">Houghton</strain>
    </source>
</reference>
<reference evidence="3" key="2">
    <citation type="submission" date="2013-10" db="EMBL/GenBank/DDBJ databases">
        <authorList>
            <person name="Aslett M."/>
        </authorList>
    </citation>
    <scope>NUCLEOTIDE SEQUENCE [LARGE SCALE GENOMIC DNA]</scope>
    <source>
        <strain evidence="3">Houghton</strain>
    </source>
</reference>
<feature type="region of interest" description="Disordered" evidence="1">
    <location>
        <begin position="342"/>
        <end position="381"/>
    </location>
</feature>
<evidence type="ECO:0000313" key="4">
    <source>
        <dbReference type="Proteomes" id="UP000018201"/>
    </source>
</evidence>
<name>U6GU67_9EIME</name>
<keyword evidence="2" id="KW-1133">Transmembrane helix</keyword>
<dbReference type="Proteomes" id="UP000018201">
    <property type="component" value="Unassembled WGS sequence"/>
</dbReference>
<organism evidence="3 4">
    <name type="scientific">Eimeria praecox</name>
    <dbReference type="NCBI Taxonomy" id="51316"/>
    <lineage>
        <taxon>Eukaryota</taxon>
        <taxon>Sar</taxon>
        <taxon>Alveolata</taxon>
        <taxon>Apicomplexa</taxon>
        <taxon>Conoidasida</taxon>
        <taxon>Coccidia</taxon>
        <taxon>Eucoccidiorida</taxon>
        <taxon>Eimeriorina</taxon>
        <taxon>Eimeriidae</taxon>
        <taxon>Eimeria</taxon>
    </lineage>
</organism>
<feature type="transmembrane region" description="Helical" evidence="2">
    <location>
        <begin position="76"/>
        <end position="96"/>
    </location>
</feature>
<dbReference type="VEuPathDB" id="ToxoDB:EPH_0011630"/>
<gene>
    <name evidence="3" type="ORF">EPH_0011630</name>
</gene>
<evidence type="ECO:0000313" key="3">
    <source>
        <dbReference type="EMBL" id="CDI83087.1"/>
    </source>
</evidence>
<keyword evidence="2" id="KW-0812">Transmembrane</keyword>
<sequence length="397" mass="43967">MSQPTESSSSAGLPLAAALEQPKANIGRPSERETAQRPFLILRAPLKNNPHPPSLPLVDSVPLDISRMRQRRQRNLNLAFLLSPICLILLAGFPVLHLRQRQRLSCCSSSSSLLLLRHQGPSTTGGTVQLSYQALPQEGLIERGGYEPLGINAVSLETPECDGLYIHQPIDSHLRNSWGPAGMRRGGRHWGETEDSHLRNSWGPAGMRRGGRHWGETDARGSGQVYAEVSGEVQLNCRCGDAAAAPHLLPEANGWTAEGPVDPDQEAAAFQPPFLLPQQQRRGELKWTNGHMPEAMPSLARGLNGGVAAPDALSLLSRLQEEVHQLKLQQQLQQEEQKRWQRQQQLQQQQPETTAWFQGESPHHRHQATARLRSTTAAQPQERRGFIRGKCMCNCVE</sequence>
<keyword evidence="4" id="KW-1185">Reference proteome</keyword>
<evidence type="ECO:0000256" key="1">
    <source>
        <dbReference type="SAM" id="MobiDB-lite"/>
    </source>
</evidence>
<evidence type="ECO:0000256" key="2">
    <source>
        <dbReference type="SAM" id="Phobius"/>
    </source>
</evidence>